<keyword evidence="8" id="KW-1185">Reference proteome</keyword>
<evidence type="ECO:0000256" key="2">
    <source>
        <dbReference type="ARBA" id="ARBA00022759"/>
    </source>
</evidence>
<dbReference type="InterPro" id="IPR004603">
    <property type="entry name" value="DNA_mismatch_endonuc_vsr"/>
</dbReference>
<dbReference type="SUPFAM" id="SSF52980">
    <property type="entry name" value="Restriction endonuclease-like"/>
    <property type="match status" value="1"/>
</dbReference>
<evidence type="ECO:0000256" key="1">
    <source>
        <dbReference type="ARBA" id="ARBA00022722"/>
    </source>
</evidence>
<keyword evidence="3 6" id="KW-0227">DNA damage</keyword>
<dbReference type="Proteomes" id="UP001596104">
    <property type="component" value="Unassembled WGS sequence"/>
</dbReference>
<dbReference type="InterPro" id="IPR011335">
    <property type="entry name" value="Restrct_endonuc-II-like"/>
</dbReference>
<accession>A0ABW0HGD2</accession>
<organism evidence="7 8">
    <name type="scientific">Bosea vestrisii</name>
    <dbReference type="NCBI Taxonomy" id="151416"/>
    <lineage>
        <taxon>Bacteria</taxon>
        <taxon>Pseudomonadati</taxon>
        <taxon>Pseudomonadota</taxon>
        <taxon>Alphaproteobacteria</taxon>
        <taxon>Hyphomicrobiales</taxon>
        <taxon>Boseaceae</taxon>
        <taxon>Bosea</taxon>
    </lineage>
</organism>
<dbReference type="CDD" id="cd00221">
    <property type="entry name" value="Vsr"/>
    <property type="match status" value="1"/>
</dbReference>
<dbReference type="PIRSF" id="PIRSF018267">
    <property type="entry name" value="VSR_endonuc"/>
    <property type="match status" value="1"/>
</dbReference>
<keyword evidence="4 6" id="KW-0378">Hydrolase</keyword>
<comment type="caution">
    <text evidence="7">The sequence shown here is derived from an EMBL/GenBank/DDBJ whole genome shotgun (WGS) entry which is preliminary data.</text>
</comment>
<dbReference type="EC" id="3.1.-.-" evidence="6"/>
<proteinExistence type="inferred from homology"/>
<name>A0ABW0HGD2_9HYPH</name>
<gene>
    <name evidence="7" type="ORF">ACFPPC_15460</name>
</gene>
<dbReference type="Pfam" id="PF03852">
    <property type="entry name" value="Vsr"/>
    <property type="match status" value="1"/>
</dbReference>
<comment type="similarity">
    <text evidence="6">Belongs to the vsr family.</text>
</comment>
<keyword evidence="1 6" id="KW-0540">Nuclease</keyword>
<dbReference type="NCBIfam" id="TIGR00632">
    <property type="entry name" value="vsr"/>
    <property type="match status" value="1"/>
</dbReference>
<evidence type="ECO:0000313" key="8">
    <source>
        <dbReference type="Proteomes" id="UP001596104"/>
    </source>
</evidence>
<sequence length="135" mass="15959">MDTLTPEQRSERMGRVLSRDTKPELKLRKLVWRLGHRYRKGKASIIGRPDIAFVGSKRAIFLHGCFWHRHDCASGRREPKSRIDFWRQKFQRNVARDAAVQEQLKAAGWQSLVVWECELRDPLAVQDRVREFFDA</sequence>
<protein>
    <recommendedName>
        <fullName evidence="6">Very short patch repair endonuclease</fullName>
        <ecNumber evidence="6">3.1.-.-</ecNumber>
    </recommendedName>
</protein>
<keyword evidence="2 6" id="KW-0255">Endonuclease</keyword>
<evidence type="ECO:0000256" key="3">
    <source>
        <dbReference type="ARBA" id="ARBA00022763"/>
    </source>
</evidence>
<dbReference type="EMBL" id="JBHSLV010000026">
    <property type="protein sequence ID" value="MFC5394039.1"/>
    <property type="molecule type" value="Genomic_DNA"/>
</dbReference>
<comment type="function">
    <text evidence="6">May nick specific sequences that contain T:G mispairs resulting from m5C-deamination.</text>
</comment>
<keyword evidence="5 6" id="KW-0234">DNA repair</keyword>
<evidence type="ECO:0000256" key="4">
    <source>
        <dbReference type="ARBA" id="ARBA00022801"/>
    </source>
</evidence>
<dbReference type="RefSeq" id="WP_377009159.1">
    <property type="nucleotide sequence ID" value="NZ_JBHSLV010000026.1"/>
</dbReference>
<reference evidence="8" key="1">
    <citation type="journal article" date="2019" name="Int. J. Syst. Evol. Microbiol.">
        <title>The Global Catalogue of Microorganisms (GCM) 10K type strain sequencing project: providing services to taxonomists for standard genome sequencing and annotation.</title>
        <authorList>
            <consortium name="The Broad Institute Genomics Platform"/>
            <consortium name="The Broad Institute Genome Sequencing Center for Infectious Disease"/>
            <person name="Wu L."/>
            <person name="Ma J."/>
        </authorList>
    </citation>
    <scope>NUCLEOTIDE SEQUENCE [LARGE SCALE GENOMIC DNA]</scope>
    <source>
        <strain evidence="8">CGMCC 1.16326</strain>
    </source>
</reference>
<evidence type="ECO:0000256" key="5">
    <source>
        <dbReference type="ARBA" id="ARBA00023204"/>
    </source>
</evidence>
<dbReference type="Gene3D" id="3.40.960.10">
    <property type="entry name" value="VSR Endonuclease"/>
    <property type="match status" value="1"/>
</dbReference>
<evidence type="ECO:0000256" key="6">
    <source>
        <dbReference type="PIRNR" id="PIRNR018267"/>
    </source>
</evidence>
<evidence type="ECO:0000313" key="7">
    <source>
        <dbReference type="EMBL" id="MFC5394039.1"/>
    </source>
</evidence>
<dbReference type="GO" id="GO:0004519">
    <property type="term" value="F:endonuclease activity"/>
    <property type="evidence" value="ECO:0007669"/>
    <property type="project" value="UniProtKB-KW"/>
</dbReference>